<evidence type="ECO:0000256" key="3">
    <source>
        <dbReference type="ARBA" id="ARBA00022737"/>
    </source>
</evidence>
<keyword evidence="1" id="KW-0245">EGF-like domain</keyword>
<evidence type="ECO:0000256" key="2">
    <source>
        <dbReference type="ARBA" id="ARBA00022729"/>
    </source>
</evidence>
<dbReference type="Proteomes" id="UP000410492">
    <property type="component" value="Unassembled WGS sequence"/>
</dbReference>
<dbReference type="Pfam" id="PF07645">
    <property type="entry name" value="EGF_CA"/>
    <property type="match status" value="1"/>
</dbReference>
<dbReference type="FunFam" id="2.10.25.10:FF:000038">
    <property type="entry name" value="Fibrillin 2"/>
    <property type="match status" value="1"/>
</dbReference>
<keyword evidence="4" id="KW-1015">Disulfide bond</keyword>
<dbReference type="SUPFAM" id="SSF57196">
    <property type="entry name" value="EGF/Laminin"/>
    <property type="match status" value="1"/>
</dbReference>
<name>A0A653DJB0_CALMS</name>
<evidence type="ECO:0000256" key="4">
    <source>
        <dbReference type="ARBA" id="ARBA00023157"/>
    </source>
</evidence>
<evidence type="ECO:0000256" key="1">
    <source>
        <dbReference type="ARBA" id="ARBA00022536"/>
    </source>
</evidence>
<dbReference type="SMART" id="SM00179">
    <property type="entry name" value="EGF_CA"/>
    <property type="match status" value="1"/>
</dbReference>
<dbReference type="InterPro" id="IPR018097">
    <property type="entry name" value="EGF_Ca-bd_CS"/>
</dbReference>
<dbReference type="Gene3D" id="2.10.25.10">
    <property type="entry name" value="Laminin"/>
    <property type="match status" value="1"/>
</dbReference>
<proteinExistence type="predicted"/>
<keyword evidence="7" id="KW-1185">Reference proteome</keyword>
<dbReference type="InterPro" id="IPR001881">
    <property type="entry name" value="EGF-like_Ca-bd_dom"/>
</dbReference>
<dbReference type="PROSITE" id="PS01187">
    <property type="entry name" value="EGF_CA"/>
    <property type="match status" value="1"/>
</dbReference>
<evidence type="ECO:0000313" key="6">
    <source>
        <dbReference type="EMBL" id="VEN60296.1"/>
    </source>
</evidence>
<dbReference type="InterPro" id="IPR049883">
    <property type="entry name" value="NOTCH1_EGF-like"/>
</dbReference>
<dbReference type="AlphaFoldDB" id="A0A653DJB0"/>
<gene>
    <name evidence="6" type="ORF">CALMAC_LOCUS18041</name>
</gene>
<protein>
    <recommendedName>
        <fullName evidence="5">EGF-like calcium-binding domain-containing protein</fullName>
    </recommendedName>
</protein>
<evidence type="ECO:0000313" key="7">
    <source>
        <dbReference type="Proteomes" id="UP000410492"/>
    </source>
</evidence>
<feature type="domain" description="EGF-like calcium-binding" evidence="5">
    <location>
        <begin position="12"/>
        <end position="56"/>
    </location>
</feature>
<evidence type="ECO:0000259" key="5">
    <source>
        <dbReference type="SMART" id="SM00179"/>
    </source>
</evidence>
<reference evidence="6 7" key="1">
    <citation type="submission" date="2019-01" db="EMBL/GenBank/DDBJ databases">
        <authorList>
            <person name="Sayadi A."/>
        </authorList>
    </citation>
    <scope>NUCLEOTIDE SEQUENCE [LARGE SCALE GENOMIC DNA]</scope>
</reference>
<sequence>MEWSSLYGICVDIDECAIPEKNNCDRMTEACVNLPGTFRCVCQWGHIFNEQQKKCVPSAALEVVM</sequence>
<dbReference type="OrthoDB" id="5985519at2759"/>
<organism evidence="6 7">
    <name type="scientific">Callosobruchus maculatus</name>
    <name type="common">Southern cowpea weevil</name>
    <name type="synonym">Pulse bruchid</name>
    <dbReference type="NCBI Taxonomy" id="64391"/>
    <lineage>
        <taxon>Eukaryota</taxon>
        <taxon>Metazoa</taxon>
        <taxon>Ecdysozoa</taxon>
        <taxon>Arthropoda</taxon>
        <taxon>Hexapoda</taxon>
        <taxon>Insecta</taxon>
        <taxon>Pterygota</taxon>
        <taxon>Neoptera</taxon>
        <taxon>Endopterygota</taxon>
        <taxon>Coleoptera</taxon>
        <taxon>Polyphaga</taxon>
        <taxon>Cucujiformia</taxon>
        <taxon>Chrysomeloidea</taxon>
        <taxon>Chrysomelidae</taxon>
        <taxon>Bruchinae</taxon>
        <taxon>Bruchini</taxon>
        <taxon>Callosobruchus</taxon>
    </lineage>
</organism>
<keyword evidence="2" id="KW-0732">Signal</keyword>
<dbReference type="EMBL" id="CAACVG010012455">
    <property type="protein sequence ID" value="VEN60296.1"/>
    <property type="molecule type" value="Genomic_DNA"/>
</dbReference>
<keyword evidence="3" id="KW-0677">Repeat</keyword>
<dbReference type="GO" id="GO:0005509">
    <property type="term" value="F:calcium ion binding"/>
    <property type="evidence" value="ECO:0007669"/>
    <property type="project" value="InterPro"/>
</dbReference>
<accession>A0A653DJB0</accession>